<dbReference type="GeneID" id="83178209"/>
<sequence length="452" mass="51227">MNALRTEYPALSEDAYKIIGLIYISARPFKWKWTLEDVKDTGQENDSQPSANDRSLWVDEVGSMLTNMLVMAGYPSNSESIHTRFFHESVARSLGPHPRGCGPPDSWKSFMTDDHTPVELSWCWSTTLQTPTVRYSVEPIGPSAGKEVDPINTAASLRLLGDTLPLAPELDLYLHRHFKGLLSSRNEPMKEDNQNSLAPQSQSFMAFDLLEKSIVVKQYYLPGWRALAEGKTKLSIVEDSFQKLPAPANGLMDSIDMFNEFFGSFPEHSQPAVEIVAIDCLDPAHSRLKMYVRSHLTTLESAIHMLSLGGNAPKTRDEEDSLRELWCSVFGLNPDKYHNHQPLSDKEHRTGGILYYYELKRGMKVPKSKVYLPVRHYAQSDEQIARGLTDYLARRNKTLATGSYYDGVKKLCTHRDLANGLGFHTYICWASDKGQWNVTAYFNPEIYHHSRS</sequence>
<reference evidence="5" key="2">
    <citation type="journal article" date="2023" name="IMA Fungus">
        <title>Comparative genomic study of the Penicillium genus elucidates a diverse pangenome and 15 lateral gene transfer events.</title>
        <authorList>
            <person name="Petersen C."/>
            <person name="Sorensen T."/>
            <person name="Nielsen M.R."/>
            <person name="Sondergaard T.E."/>
            <person name="Sorensen J.L."/>
            <person name="Fitzpatrick D.A."/>
            <person name="Frisvad J.C."/>
            <person name="Nielsen K.L."/>
        </authorList>
    </citation>
    <scope>NUCLEOTIDE SEQUENCE</scope>
    <source>
        <strain evidence="5">IBT 15544</strain>
    </source>
</reference>
<feature type="binding site" evidence="4">
    <location>
        <position position="217"/>
    </location>
    <ligand>
        <name>dimethylallyl diphosphate</name>
        <dbReference type="ChEBI" id="CHEBI:57623"/>
    </ligand>
</feature>
<keyword evidence="3" id="KW-0808">Transferase</keyword>
<dbReference type="InterPro" id="IPR017795">
    <property type="entry name" value="ABBA_NscD-like"/>
</dbReference>
<evidence type="ECO:0000256" key="2">
    <source>
        <dbReference type="ARBA" id="ARBA00010209"/>
    </source>
</evidence>
<dbReference type="PANTHER" id="PTHR40627:SF4">
    <property type="entry name" value="PRENYLTRANSFERASE ASQH1-RELATED"/>
    <property type="match status" value="1"/>
</dbReference>
<dbReference type="GO" id="GO:0016765">
    <property type="term" value="F:transferase activity, transferring alkyl or aryl (other than methyl) groups"/>
    <property type="evidence" value="ECO:0007669"/>
    <property type="project" value="InterPro"/>
</dbReference>
<evidence type="ECO:0000256" key="1">
    <source>
        <dbReference type="ARBA" id="ARBA00005179"/>
    </source>
</evidence>
<organism evidence="5 6">
    <name type="scientific">Penicillium cinerascens</name>
    <dbReference type="NCBI Taxonomy" id="70096"/>
    <lineage>
        <taxon>Eukaryota</taxon>
        <taxon>Fungi</taxon>
        <taxon>Dikarya</taxon>
        <taxon>Ascomycota</taxon>
        <taxon>Pezizomycotina</taxon>
        <taxon>Eurotiomycetes</taxon>
        <taxon>Eurotiomycetidae</taxon>
        <taxon>Eurotiales</taxon>
        <taxon>Aspergillaceae</taxon>
        <taxon>Penicillium</taxon>
    </lineage>
</organism>
<protein>
    <recommendedName>
        <fullName evidence="7">Aromatic prenyltransferase</fullName>
    </recommendedName>
</protein>
<comment type="similarity">
    <text evidence="2">Belongs to the tryptophan dimethylallyltransferase family.</text>
</comment>
<dbReference type="EMBL" id="JAPQKR010000008">
    <property type="protein sequence ID" value="KAJ5212200.1"/>
    <property type="molecule type" value="Genomic_DNA"/>
</dbReference>
<comment type="pathway">
    <text evidence="1">Secondary metabolite biosynthesis.</text>
</comment>
<evidence type="ECO:0008006" key="7">
    <source>
        <dbReference type="Google" id="ProtNLM"/>
    </source>
</evidence>
<feature type="binding site" evidence="4">
    <location>
        <position position="119"/>
    </location>
    <ligand>
        <name>L-tryptophan</name>
        <dbReference type="ChEBI" id="CHEBI:57912"/>
    </ligand>
</feature>
<feature type="binding site" evidence="4">
    <location>
        <position position="134"/>
    </location>
    <ligand>
        <name>dimethylallyl diphosphate</name>
        <dbReference type="ChEBI" id="CHEBI:57623"/>
    </ligand>
</feature>
<dbReference type="CDD" id="cd13929">
    <property type="entry name" value="PT-DMATS_CymD"/>
    <property type="match status" value="1"/>
</dbReference>
<comment type="caution">
    <text evidence="5">The sequence shown here is derived from an EMBL/GenBank/DDBJ whole genome shotgun (WGS) entry which is preliminary data.</text>
</comment>
<evidence type="ECO:0000256" key="4">
    <source>
        <dbReference type="PIRSR" id="PIRSR000509-1"/>
    </source>
</evidence>
<keyword evidence="6" id="KW-1185">Reference proteome</keyword>
<dbReference type="InterPro" id="IPR033964">
    <property type="entry name" value="ABBA"/>
</dbReference>
<dbReference type="AlphaFoldDB" id="A0A9W9N2U6"/>
<accession>A0A9W9N2U6</accession>
<dbReference type="InterPro" id="IPR012148">
    <property type="entry name" value="ABBA_DMATS-like"/>
</dbReference>
<proteinExistence type="inferred from homology"/>
<dbReference type="Pfam" id="PF11991">
    <property type="entry name" value="Trp_DMAT"/>
    <property type="match status" value="1"/>
</dbReference>
<feature type="binding site" evidence="4">
    <location>
        <position position="291"/>
    </location>
    <ligand>
        <name>dimethylallyl diphosphate</name>
        <dbReference type="ChEBI" id="CHEBI:57623"/>
    </ligand>
</feature>
<reference evidence="5" key="1">
    <citation type="submission" date="2022-12" db="EMBL/GenBank/DDBJ databases">
        <authorList>
            <person name="Petersen C."/>
        </authorList>
    </citation>
    <scope>NUCLEOTIDE SEQUENCE</scope>
    <source>
        <strain evidence="5">IBT 15544</strain>
    </source>
</reference>
<feature type="binding site" evidence="4">
    <location>
        <position position="371"/>
    </location>
    <ligand>
        <name>dimethylallyl diphosphate</name>
        <dbReference type="ChEBI" id="CHEBI:57623"/>
    </ligand>
</feature>
<gene>
    <name evidence="5" type="ORF">N7498_003846</name>
</gene>
<dbReference type="Proteomes" id="UP001150904">
    <property type="component" value="Unassembled WGS sequence"/>
</dbReference>
<dbReference type="NCBIfam" id="TIGR03429">
    <property type="entry name" value="arom_pren_DMATS"/>
    <property type="match status" value="1"/>
</dbReference>
<feature type="binding site" evidence="4">
    <location>
        <position position="287"/>
    </location>
    <ligand>
        <name>dimethylallyl diphosphate</name>
        <dbReference type="ChEBI" id="CHEBI:57623"/>
    </ligand>
</feature>
<dbReference type="RefSeq" id="XP_058310370.1">
    <property type="nucleotide sequence ID" value="XM_058450908.1"/>
</dbReference>
<dbReference type="SFLD" id="SFLDS00036">
    <property type="entry name" value="Aromatic_Prenyltransferase"/>
    <property type="match status" value="1"/>
</dbReference>
<evidence type="ECO:0000256" key="3">
    <source>
        <dbReference type="ARBA" id="ARBA00022679"/>
    </source>
</evidence>
<dbReference type="OrthoDB" id="3354387at2759"/>
<evidence type="ECO:0000313" key="6">
    <source>
        <dbReference type="Proteomes" id="UP001150904"/>
    </source>
</evidence>
<dbReference type="GO" id="GO:0009820">
    <property type="term" value="P:alkaloid metabolic process"/>
    <property type="evidence" value="ECO:0007669"/>
    <property type="project" value="InterPro"/>
</dbReference>
<feature type="binding site" evidence="4">
    <location>
        <position position="289"/>
    </location>
    <ligand>
        <name>dimethylallyl diphosphate</name>
        <dbReference type="ChEBI" id="CHEBI:57623"/>
    </ligand>
</feature>
<evidence type="ECO:0000313" key="5">
    <source>
        <dbReference type="EMBL" id="KAJ5212200.1"/>
    </source>
</evidence>
<dbReference type="PANTHER" id="PTHR40627">
    <property type="entry name" value="INDOLE PRENYLTRANSFERASE TDIB-RELATED"/>
    <property type="match status" value="1"/>
</dbReference>
<dbReference type="SFLD" id="SFLDG01162">
    <property type="entry name" value="I"/>
    <property type="match status" value="1"/>
</dbReference>
<dbReference type="PIRSF" id="PIRSF000509">
    <property type="entry name" value="Trp_DMAT"/>
    <property type="match status" value="1"/>
</dbReference>
<feature type="binding site" evidence="4">
    <location>
        <position position="219"/>
    </location>
    <ligand>
        <name>dimethylallyl diphosphate</name>
        <dbReference type="ChEBI" id="CHEBI:57623"/>
    </ligand>
</feature>
<name>A0A9W9N2U6_9EURO</name>